<feature type="transmembrane region" description="Helical" evidence="1">
    <location>
        <begin position="32"/>
        <end position="51"/>
    </location>
</feature>
<keyword evidence="1" id="KW-1133">Transmembrane helix</keyword>
<accession>A0A1C0YIQ9</accession>
<feature type="transmembrane region" description="Helical" evidence="1">
    <location>
        <begin position="97"/>
        <end position="117"/>
    </location>
</feature>
<evidence type="ECO:0008006" key="4">
    <source>
        <dbReference type="Google" id="ProtNLM"/>
    </source>
</evidence>
<dbReference type="Proteomes" id="UP000093482">
    <property type="component" value="Unassembled WGS sequence"/>
</dbReference>
<feature type="transmembrane region" description="Helical" evidence="1">
    <location>
        <begin position="72"/>
        <end position="91"/>
    </location>
</feature>
<dbReference type="OrthoDB" id="1957056at2"/>
<dbReference type="RefSeq" id="WP_066465923.1">
    <property type="nucleotide sequence ID" value="NZ_MATO01000058.1"/>
</dbReference>
<organism evidence="2 3">
    <name type="scientific">Caryophanon latum</name>
    <dbReference type="NCBI Taxonomy" id="33977"/>
    <lineage>
        <taxon>Bacteria</taxon>
        <taxon>Bacillati</taxon>
        <taxon>Bacillota</taxon>
        <taxon>Bacilli</taxon>
        <taxon>Bacillales</taxon>
        <taxon>Caryophanaceae</taxon>
        <taxon>Caryophanon</taxon>
    </lineage>
</organism>
<keyword evidence="1" id="KW-0812">Transmembrane</keyword>
<keyword evidence="3" id="KW-1185">Reference proteome</keyword>
<feature type="transmembrane region" description="Helical" evidence="1">
    <location>
        <begin position="255"/>
        <end position="274"/>
    </location>
</feature>
<feature type="transmembrane region" description="Helical" evidence="1">
    <location>
        <begin position="286"/>
        <end position="304"/>
    </location>
</feature>
<reference evidence="2 3" key="1">
    <citation type="submission" date="2016-07" db="EMBL/GenBank/DDBJ databases">
        <title>Caryophanon latum genome sequencing.</title>
        <authorList>
            <person name="Verma A."/>
            <person name="Pal Y."/>
            <person name="Krishnamurthi S."/>
        </authorList>
    </citation>
    <scope>NUCLEOTIDE SEQUENCE [LARGE SCALE GENOMIC DNA]</scope>
    <source>
        <strain evidence="2 3">DSM 14151</strain>
    </source>
</reference>
<name>A0A1C0YIQ9_9BACL</name>
<feature type="transmembrane region" description="Helical" evidence="1">
    <location>
        <begin position="204"/>
        <end position="235"/>
    </location>
</feature>
<dbReference type="AlphaFoldDB" id="A0A1C0YIQ9"/>
<comment type="caution">
    <text evidence="2">The sequence shown here is derived from an EMBL/GenBank/DDBJ whole genome shotgun (WGS) entry which is preliminary data.</text>
</comment>
<feature type="transmembrane region" description="Helical" evidence="1">
    <location>
        <begin position="310"/>
        <end position="329"/>
    </location>
</feature>
<sequence length="379" mass="44627">MILLLVLFFIFFPVLSIPIVIFLFLKTNQYNKIYILMISVTLGGVALYFIPPTNYDLYQHFLKMDLLIRMDFFEAVTFSPLIVENLWFYLVALSGNYNLLAVSAVIITYYFSLLTIFGIGRYCNVDKKWILFLFFLFLAWFQLILPMSGVRFSTAISLTAYGVYSIYLKRKIGYYFIVIAALIHIGVVYIVAIFMLVKLFRYKIFLLSGLIIVGSILIENISQILSLIPVSYVQLLVQRIFIYQELTITNFFDEFLYYLMLLLNLILLLILAFKKPSFVKLYGKEAYAFYMIFIITNLSFYYIPTVVSRYTYFLFIFFPILILPFFNALQKYLRILIILLFINLIGLGLYIQYIQLNPLEFEVTLLEYIFKGFWGFSKI</sequence>
<feature type="transmembrane region" description="Helical" evidence="1">
    <location>
        <begin position="336"/>
        <end position="356"/>
    </location>
</feature>
<proteinExistence type="predicted"/>
<keyword evidence="1" id="KW-0472">Membrane</keyword>
<feature type="transmembrane region" description="Helical" evidence="1">
    <location>
        <begin position="172"/>
        <end position="197"/>
    </location>
</feature>
<gene>
    <name evidence="2" type="ORF">A6K76_14095</name>
</gene>
<evidence type="ECO:0000313" key="2">
    <source>
        <dbReference type="EMBL" id="OCS87060.1"/>
    </source>
</evidence>
<feature type="transmembrane region" description="Helical" evidence="1">
    <location>
        <begin position="129"/>
        <end position="152"/>
    </location>
</feature>
<dbReference type="Pfam" id="PF14897">
    <property type="entry name" value="EpsG"/>
    <property type="match status" value="1"/>
</dbReference>
<protein>
    <recommendedName>
        <fullName evidence="4">EpsG family protein</fullName>
    </recommendedName>
</protein>
<dbReference type="InterPro" id="IPR049458">
    <property type="entry name" value="EpsG-like"/>
</dbReference>
<evidence type="ECO:0000256" key="1">
    <source>
        <dbReference type="SAM" id="Phobius"/>
    </source>
</evidence>
<dbReference type="EMBL" id="MATO01000058">
    <property type="protein sequence ID" value="OCS87060.1"/>
    <property type="molecule type" value="Genomic_DNA"/>
</dbReference>
<evidence type="ECO:0000313" key="3">
    <source>
        <dbReference type="Proteomes" id="UP000093482"/>
    </source>
</evidence>